<evidence type="ECO:0000313" key="2">
    <source>
        <dbReference type="Proteomes" id="UP000501926"/>
    </source>
</evidence>
<protein>
    <recommendedName>
        <fullName evidence="3">Methyltransferase type 11 domain-containing protein</fullName>
    </recommendedName>
</protein>
<reference evidence="1 2" key="1">
    <citation type="submission" date="2020-02" db="EMBL/GenBank/DDBJ databases">
        <title>Newly sequenced genome of strain CSTR1 showed variability in Candidatus Kuenenia stuttgartiensis genomes.</title>
        <authorList>
            <person name="Ding C."/>
            <person name="Adrian L."/>
        </authorList>
    </citation>
    <scope>NUCLEOTIDE SEQUENCE [LARGE SCALE GENOMIC DNA]</scope>
    <source>
        <strain evidence="1 2">CSTR1</strain>
    </source>
</reference>
<dbReference type="Proteomes" id="UP000501926">
    <property type="component" value="Chromosome"/>
</dbReference>
<organism evidence="1 2">
    <name type="scientific">Kuenenia stuttgartiensis</name>
    <dbReference type="NCBI Taxonomy" id="174633"/>
    <lineage>
        <taxon>Bacteria</taxon>
        <taxon>Pseudomonadati</taxon>
        <taxon>Planctomycetota</taxon>
        <taxon>Candidatus Brocadiia</taxon>
        <taxon>Candidatus Brocadiales</taxon>
        <taxon>Candidatus Brocadiaceae</taxon>
        <taxon>Candidatus Kuenenia</taxon>
    </lineage>
</organism>
<sequence length="242" mass="27868">MTMILLMAKKLIDLEFVSWFRIYKPGNYILTKENAYLRILRRLGEYINGVTLARQNINRLKPQFLVEITGDVLDIGGFDGIFKNYYKNGKYLNVDIIDGPQIDLVADLANMKEIESNTIGGIICVSVIEHTLNPESAIREIYRCLKPGGKAFVSSPWLFEMHMMPNDYLRFSSYMCEKYFNAFDIIGVNYTNSYFGLLAHIAQHNIFLRLTFGLAFFLVDAVCKDTPKWATQISYILQKPLK</sequence>
<name>A0A6G7GNW1_KUEST</name>
<evidence type="ECO:0000313" key="1">
    <source>
        <dbReference type="EMBL" id="QII10999.1"/>
    </source>
</evidence>
<gene>
    <name evidence="1" type="ORF">KsCSTR_16200</name>
</gene>
<evidence type="ECO:0008006" key="3">
    <source>
        <dbReference type="Google" id="ProtNLM"/>
    </source>
</evidence>
<accession>A0A6G7GNW1</accession>
<dbReference type="Pfam" id="PF13489">
    <property type="entry name" value="Methyltransf_23"/>
    <property type="match status" value="1"/>
</dbReference>
<dbReference type="InterPro" id="IPR029063">
    <property type="entry name" value="SAM-dependent_MTases_sf"/>
</dbReference>
<dbReference type="EMBL" id="CP049055">
    <property type="protein sequence ID" value="QII10999.1"/>
    <property type="molecule type" value="Genomic_DNA"/>
</dbReference>
<dbReference type="SUPFAM" id="SSF53335">
    <property type="entry name" value="S-adenosyl-L-methionine-dependent methyltransferases"/>
    <property type="match status" value="1"/>
</dbReference>
<dbReference type="AlphaFoldDB" id="A0A6G7GNW1"/>
<dbReference type="CDD" id="cd02440">
    <property type="entry name" value="AdoMet_MTases"/>
    <property type="match status" value="1"/>
</dbReference>
<dbReference type="Gene3D" id="3.40.50.150">
    <property type="entry name" value="Vaccinia Virus protein VP39"/>
    <property type="match status" value="1"/>
</dbReference>
<proteinExistence type="predicted"/>